<keyword evidence="2" id="KW-1185">Reference proteome</keyword>
<comment type="caution">
    <text evidence="1">The sequence shown here is derived from an EMBL/GenBank/DDBJ whole genome shotgun (WGS) entry which is preliminary data.</text>
</comment>
<evidence type="ECO:0000313" key="1">
    <source>
        <dbReference type="EMBL" id="GEM45313.1"/>
    </source>
</evidence>
<organism evidence="1 2">
    <name type="scientific">Deinococcus cellulosilyticus (strain DSM 18568 / NBRC 106333 / KACC 11606 / 5516J-15)</name>
    <dbReference type="NCBI Taxonomy" id="1223518"/>
    <lineage>
        <taxon>Bacteria</taxon>
        <taxon>Thermotogati</taxon>
        <taxon>Deinococcota</taxon>
        <taxon>Deinococci</taxon>
        <taxon>Deinococcales</taxon>
        <taxon>Deinococcaceae</taxon>
        <taxon>Deinococcus</taxon>
    </lineage>
</organism>
<protein>
    <submittedName>
        <fullName evidence="1">Uncharacterized protein</fullName>
    </submittedName>
</protein>
<dbReference type="Proteomes" id="UP000321306">
    <property type="component" value="Unassembled WGS sequence"/>
</dbReference>
<proteinExistence type="predicted"/>
<dbReference type="CDD" id="cd01127">
    <property type="entry name" value="TrwB_TraG_TraD_VirD4"/>
    <property type="match status" value="1"/>
</dbReference>
<reference evidence="1 2" key="1">
    <citation type="submission" date="2019-07" db="EMBL/GenBank/DDBJ databases">
        <title>Whole genome shotgun sequence of Deinococcus cellulosilyticus NBRC 106333.</title>
        <authorList>
            <person name="Hosoyama A."/>
            <person name="Uohara A."/>
            <person name="Ohji S."/>
            <person name="Ichikawa N."/>
        </authorList>
    </citation>
    <scope>NUCLEOTIDE SEQUENCE [LARGE SCALE GENOMIC DNA]</scope>
    <source>
        <strain evidence="1 2">NBRC 106333</strain>
    </source>
</reference>
<gene>
    <name evidence="1" type="ORF">DC3_09480</name>
</gene>
<dbReference type="Gene3D" id="3.40.50.300">
    <property type="entry name" value="P-loop containing nucleotide triphosphate hydrolases"/>
    <property type="match status" value="1"/>
</dbReference>
<dbReference type="EMBL" id="BJXB01000003">
    <property type="protein sequence ID" value="GEM45313.1"/>
    <property type="molecule type" value="Genomic_DNA"/>
</dbReference>
<dbReference type="OrthoDB" id="62695at2"/>
<dbReference type="InterPro" id="IPR027417">
    <property type="entry name" value="P-loop_NTPase"/>
</dbReference>
<evidence type="ECO:0000313" key="2">
    <source>
        <dbReference type="Proteomes" id="UP000321306"/>
    </source>
</evidence>
<accession>A0A511MXK8</accession>
<name>A0A511MXK8_DEIC1</name>
<dbReference type="RefSeq" id="WP_146882779.1">
    <property type="nucleotide sequence ID" value="NZ_BJXB01000003.1"/>
</dbReference>
<dbReference type="AlphaFoldDB" id="A0A511MXK8"/>
<sequence>MSLALQNWLILGSSGSGKTYYLNMLLEEFRSHVRYLVVVNSTRQLQQHCAHHEYVSNADLDKQYSPEMLANLIRAKGSIHFEVAPSKKAKAFLNSLSEAVMSLGVFEAESLQVLVVVDECQNYVSKQCYSEGWNRIETEGRKFGIGVMKATQNITSTGQTAIEPDAVKQVTRLVVFPLSEVNQRRRILEWYPEMTDPGDLKMPDLANGWGPEYLIRDRPTGRADRLTRQPDGSRIPVRIGT</sequence>
<dbReference type="SUPFAM" id="SSF52540">
    <property type="entry name" value="P-loop containing nucleoside triphosphate hydrolases"/>
    <property type="match status" value="1"/>
</dbReference>